<reference evidence="1 2" key="1">
    <citation type="submission" date="2018-09" db="EMBL/GenBank/DDBJ databases">
        <title>Genomic investigation of the strawberry pathogen Phytophthora fragariae indicates pathogenicity is determined by transcriptional variation in three key races.</title>
        <authorList>
            <person name="Adams T.M."/>
            <person name="Armitage A.D."/>
            <person name="Sobczyk M.K."/>
            <person name="Bates H.J."/>
            <person name="Dunwell J.M."/>
            <person name="Nellist C.F."/>
            <person name="Harrison R.J."/>
        </authorList>
    </citation>
    <scope>NUCLEOTIDE SEQUENCE [LARGE SCALE GENOMIC DNA]</scope>
    <source>
        <strain evidence="1 2">NOV-77</strain>
    </source>
</reference>
<sequence>MAANVADLSGVMALAVAFPPCPWGACHSDLCSVLERSDHYQRTVLASISTCFHYF</sequence>
<dbReference type="EMBL" id="QXFY01000183">
    <property type="protein sequence ID" value="KAE9353244.1"/>
    <property type="molecule type" value="Genomic_DNA"/>
</dbReference>
<gene>
    <name evidence="1" type="ORF">PF008_g5097</name>
</gene>
<dbReference type="Proteomes" id="UP000486351">
    <property type="component" value="Unassembled WGS sequence"/>
</dbReference>
<dbReference type="AlphaFoldDB" id="A0A6G0S9D6"/>
<evidence type="ECO:0000313" key="1">
    <source>
        <dbReference type="EMBL" id="KAE9353244.1"/>
    </source>
</evidence>
<organism evidence="1 2">
    <name type="scientific">Phytophthora fragariae</name>
    <dbReference type="NCBI Taxonomy" id="53985"/>
    <lineage>
        <taxon>Eukaryota</taxon>
        <taxon>Sar</taxon>
        <taxon>Stramenopiles</taxon>
        <taxon>Oomycota</taxon>
        <taxon>Peronosporomycetes</taxon>
        <taxon>Peronosporales</taxon>
        <taxon>Peronosporaceae</taxon>
        <taxon>Phytophthora</taxon>
    </lineage>
</organism>
<protein>
    <submittedName>
        <fullName evidence="1">Uncharacterized protein</fullName>
    </submittedName>
</protein>
<evidence type="ECO:0000313" key="2">
    <source>
        <dbReference type="Proteomes" id="UP000486351"/>
    </source>
</evidence>
<proteinExistence type="predicted"/>
<accession>A0A6G0S9D6</accession>
<comment type="caution">
    <text evidence="1">The sequence shown here is derived from an EMBL/GenBank/DDBJ whole genome shotgun (WGS) entry which is preliminary data.</text>
</comment>
<name>A0A6G0S9D6_9STRA</name>